<feature type="non-terminal residue" evidence="2">
    <location>
        <position position="72"/>
    </location>
</feature>
<feature type="region of interest" description="Disordered" evidence="1">
    <location>
        <begin position="1"/>
        <end position="31"/>
    </location>
</feature>
<dbReference type="AlphaFoldDB" id="A0AA39YN11"/>
<protein>
    <submittedName>
        <fullName evidence="2">Uncharacterized protein</fullName>
    </submittedName>
</protein>
<evidence type="ECO:0000313" key="2">
    <source>
        <dbReference type="EMBL" id="KAK0655449.1"/>
    </source>
</evidence>
<proteinExistence type="predicted"/>
<gene>
    <name evidence="2" type="ORF">B0T16DRAFT_397004</name>
</gene>
<comment type="caution">
    <text evidence="2">The sequence shown here is derived from an EMBL/GenBank/DDBJ whole genome shotgun (WGS) entry which is preliminary data.</text>
</comment>
<reference evidence="2" key="1">
    <citation type="submission" date="2023-06" db="EMBL/GenBank/DDBJ databases">
        <title>Genome-scale phylogeny and comparative genomics of the fungal order Sordariales.</title>
        <authorList>
            <consortium name="Lawrence Berkeley National Laboratory"/>
            <person name="Hensen N."/>
            <person name="Bonometti L."/>
            <person name="Westerberg I."/>
            <person name="Brannstrom I.O."/>
            <person name="Guillou S."/>
            <person name="Cros-Aarteil S."/>
            <person name="Calhoun S."/>
            <person name="Haridas S."/>
            <person name="Kuo A."/>
            <person name="Mondo S."/>
            <person name="Pangilinan J."/>
            <person name="Riley R."/>
            <person name="Labutti K."/>
            <person name="Andreopoulos B."/>
            <person name="Lipzen A."/>
            <person name="Chen C."/>
            <person name="Yanf M."/>
            <person name="Daum C."/>
            <person name="Ng V."/>
            <person name="Clum A."/>
            <person name="Steindorff A."/>
            <person name="Ohm R."/>
            <person name="Martin F."/>
            <person name="Silar P."/>
            <person name="Natvig D."/>
            <person name="Lalanne C."/>
            <person name="Gautier V."/>
            <person name="Ament-Velasquez S.L."/>
            <person name="Kruys A."/>
            <person name="Hutchinson M.I."/>
            <person name="Powell A.J."/>
            <person name="Barry K."/>
            <person name="Miller A.N."/>
            <person name="Grigoriev I.V."/>
            <person name="Debuchy R."/>
            <person name="Gladieux P."/>
            <person name="Thoren M.H."/>
            <person name="Johannesson H."/>
        </authorList>
    </citation>
    <scope>NUCLEOTIDE SEQUENCE</scope>
    <source>
        <strain evidence="2">SMH2532-1</strain>
    </source>
</reference>
<evidence type="ECO:0000256" key="1">
    <source>
        <dbReference type="SAM" id="MobiDB-lite"/>
    </source>
</evidence>
<dbReference type="EMBL" id="JAULSV010000001">
    <property type="protein sequence ID" value="KAK0655449.1"/>
    <property type="molecule type" value="Genomic_DNA"/>
</dbReference>
<keyword evidence="3" id="KW-1185">Reference proteome</keyword>
<organism evidence="2 3">
    <name type="scientific">Cercophora newfieldiana</name>
    <dbReference type="NCBI Taxonomy" id="92897"/>
    <lineage>
        <taxon>Eukaryota</taxon>
        <taxon>Fungi</taxon>
        <taxon>Dikarya</taxon>
        <taxon>Ascomycota</taxon>
        <taxon>Pezizomycotina</taxon>
        <taxon>Sordariomycetes</taxon>
        <taxon>Sordariomycetidae</taxon>
        <taxon>Sordariales</taxon>
        <taxon>Lasiosphaeriaceae</taxon>
        <taxon>Cercophora</taxon>
    </lineage>
</organism>
<sequence>MPRHEPPLNPPARKGGTSPTPHDDKPRSALPPVWEIGSAMSLWSDDTLHLRTVVGLKPGRVKMSTLRSLVYL</sequence>
<name>A0AA39YN11_9PEZI</name>
<dbReference type="Proteomes" id="UP001174936">
    <property type="component" value="Unassembled WGS sequence"/>
</dbReference>
<accession>A0AA39YN11</accession>
<evidence type="ECO:0000313" key="3">
    <source>
        <dbReference type="Proteomes" id="UP001174936"/>
    </source>
</evidence>